<reference evidence="2 3" key="1">
    <citation type="submission" date="2018-03" db="EMBL/GenBank/DDBJ databases">
        <title>The draft genome of Zobellella sp. 59N8.</title>
        <authorList>
            <person name="Liu L."/>
            <person name="Li L."/>
            <person name="Zhang X."/>
            <person name="Liang L."/>
            <person name="Wang T."/>
        </authorList>
    </citation>
    <scope>NUCLEOTIDE SEQUENCE [LARGE SCALE GENOMIC DNA]</scope>
    <source>
        <strain evidence="2 3">59N8</strain>
    </source>
</reference>
<evidence type="ECO:0000313" key="3">
    <source>
        <dbReference type="Proteomes" id="UP000240243"/>
    </source>
</evidence>
<evidence type="ECO:0000313" key="2">
    <source>
        <dbReference type="EMBL" id="PSJ46347.1"/>
    </source>
</evidence>
<name>A0A2P7R808_9GAMM</name>
<sequence length="373" mass="41200">MTRKSLLVGVLVAGTATSAMAEISWEGNKGRLSLGGDVEFDVNAANKQEDSNLYRNDGRDDRWDQTGRLLIDVSAERVADSGAYARVKAQPTLATNGGVGSDDAWFAFGRNDVGEMKIGRFEALDLFPLGQDVFVEHSGDTSSGLYTDGSAYLYMTKEARGRAGDAGHVMVSRQLGDVYLELATMFGNREDLFNVVDGARRYHGHELTKEKDSIVVRPALRWQLGDFSWAVGAEHNLVDDAILDAEGRKVARRTGYGTTFGWQSGAIKANLNAAYLDALNEENLTLGANVLLDRFGLGYIYGRNEIDEAAAGFEYLEGVQQSNTLYTSYRFDDVLELDNFNILLGAYWSDFDVSESTTATDRYGARVRFKYYF</sequence>
<dbReference type="Pfam" id="PF16966">
    <property type="entry name" value="Porin_8"/>
    <property type="match status" value="1"/>
</dbReference>
<keyword evidence="3" id="KW-1185">Reference proteome</keyword>
<accession>A0A2P7R808</accession>
<dbReference type="Proteomes" id="UP000240243">
    <property type="component" value="Unassembled WGS sequence"/>
</dbReference>
<dbReference type="EMBL" id="PXYG01000002">
    <property type="protein sequence ID" value="PSJ46347.1"/>
    <property type="molecule type" value="Genomic_DNA"/>
</dbReference>
<evidence type="ECO:0000256" key="1">
    <source>
        <dbReference type="SAM" id="SignalP"/>
    </source>
</evidence>
<comment type="caution">
    <text evidence="2">The sequence shown here is derived from an EMBL/GenBank/DDBJ whole genome shotgun (WGS) entry which is preliminary data.</text>
</comment>
<dbReference type="InterPro" id="IPR016963">
    <property type="entry name" value="Glycoporin_RafY"/>
</dbReference>
<dbReference type="AlphaFoldDB" id="A0A2P7R808"/>
<dbReference type="OrthoDB" id="5622860at2"/>
<gene>
    <name evidence="2" type="ORF">C7H85_06835</name>
</gene>
<organism evidence="2 3">
    <name type="scientific">Zobellella endophytica</name>
    <dbReference type="NCBI Taxonomy" id="2116700"/>
    <lineage>
        <taxon>Bacteria</taxon>
        <taxon>Pseudomonadati</taxon>
        <taxon>Pseudomonadota</taxon>
        <taxon>Gammaproteobacteria</taxon>
        <taxon>Aeromonadales</taxon>
        <taxon>Aeromonadaceae</taxon>
        <taxon>Zobellella</taxon>
    </lineage>
</organism>
<feature type="signal peptide" evidence="1">
    <location>
        <begin position="1"/>
        <end position="21"/>
    </location>
</feature>
<proteinExistence type="predicted"/>
<keyword evidence="1" id="KW-0732">Signal</keyword>
<feature type="chain" id="PRO_5015139114" evidence="1">
    <location>
        <begin position="22"/>
        <end position="373"/>
    </location>
</feature>
<protein>
    <submittedName>
        <fullName evidence="2">Porin</fullName>
    </submittedName>
</protein>
<dbReference type="RefSeq" id="WP_106728964.1">
    <property type="nucleotide sequence ID" value="NZ_PXYG01000002.1"/>
</dbReference>
<dbReference type="SUPFAM" id="SSF56935">
    <property type="entry name" value="Porins"/>
    <property type="match status" value="1"/>
</dbReference>